<dbReference type="InterPro" id="IPR031719">
    <property type="entry name" value="H2_M"/>
</dbReference>
<evidence type="ECO:0000313" key="10">
    <source>
        <dbReference type="EMBL" id="KAK2168100.1"/>
    </source>
</evidence>
<evidence type="ECO:0000259" key="8">
    <source>
        <dbReference type="Pfam" id="PF16858"/>
    </source>
</evidence>
<evidence type="ECO:0000256" key="2">
    <source>
        <dbReference type="ARBA" id="ARBA00007844"/>
    </source>
</evidence>
<dbReference type="Proteomes" id="UP001208570">
    <property type="component" value="Unassembled WGS sequence"/>
</dbReference>
<protein>
    <recommendedName>
        <fullName evidence="3">Condensin-2 complex subunit H2</fullName>
    </recommendedName>
    <alternativeName>
        <fullName evidence="6">Non-SMC condensin II complex subunit H2</fullName>
    </alternativeName>
</protein>
<evidence type="ECO:0000259" key="7">
    <source>
        <dbReference type="Pfam" id="PF06278"/>
    </source>
</evidence>
<name>A0AAD9NFG5_9ANNE</name>
<comment type="similarity">
    <text evidence="2">Belongs to the CND2 H2 (condensin-2 subunit 2) family.</text>
</comment>
<reference evidence="10" key="1">
    <citation type="journal article" date="2023" name="Mol. Biol. Evol.">
        <title>Third-Generation Sequencing Reveals the Adaptive Role of the Epigenome in Three Deep-Sea Polychaetes.</title>
        <authorList>
            <person name="Perez M."/>
            <person name="Aroh O."/>
            <person name="Sun Y."/>
            <person name="Lan Y."/>
            <person name="Juniper S.K."/>
            <person name="Young C.R."/>
            <person name="Angers B."/>
            <person name="Qian P.Y."/>
        </authorList>
    </citation>
    <scope>NUCLEOTIDE SEQUENCE</scope>
    <source>
        <strain evidence="10">P08H-3</strain>
    </source>
</reference>
<dbReference type="Pfam" id="PF16858">
    <property type="entry name" value="CNDH2_C"/>
    <property type="match status" value="1"/>
</dbReference>
<dbReference type="GO" id="GO:0005634">
    <property type="term" value="C:nucleus"/>
    <property type="evidence" value="ECO:0007669"/>
    <property type="project" value="UniProtKB-SubCell"/>
</dbReference>
<accession>A0AAD9NFG5</accession>
<dbReference type="GO" id="GO:0051306">
    <property type="term" value="P:mitotic sister chromatid separation"/>
    <property type="evidence" value="ECO:0007669"/>
    <property type="project" value="TreeGrafter"/>
</dbReference>
<evidence type="ECO:0000256" key="3">
    <source>
        <dbReference type="ARBA" id="ARBA00016903"/>
    </source>
</evidence>
<dbReference type="GO" id="GO:0010032">
    <property type="term" value="P:meiotic chromosome condensation"/>
    <property type="evidence" value="ECO:0007669"/>
    <property type="project" value="TreeGrafter"/>
</dbReference>
<evidence type="ECO:0000256" key="5">
    <source>
        <dbReference type="ARBA" id="ARBA00023242"/>
    </source>
</evidence>
<feature type="domain" description="Condensin II complex subunit H2 N-terminal" evidence="7">
    <location>
        <begin position="12"/>
        <end position="124"/>
    </location>
</feature>
<keyword evidence="5" id="KW-0539">Nucleus</keyword>
<dbReference type="EMBL" id="JAODUP010000020">
    <property type="protein sequence ID" value="KAK2168100.1"/>
    <property type="molecule type" value="Genomic_DNA"/>
</dbReference>
<dbReference type="InterPro" id="IPR031737">
    <property type="entry name" value="CNDH2_C"/>
</dbReference>
<keyword evidence="11" id="KW-1185">Reference proteome</keyword>
<dbReference type="InterPro" id="IPR031739">
    <property type="entry name" value="Ncaph2"/>
</dbReference>
<dbReference type="Pfam" id="PF06278">
    <property type="entry name" value="CNDH2_N"/>
    <property type="match status" value="1"/>
</dbReference>
<comment type="caution">
    <text evidence="10">The sequence shown here is derived from an EMBL/GenBank/DDBJ whole genome shotgun (WGS) entry which is preliminary data.</text>
</comment>
<evidence type="ECO:0000313" key="11">
    <source>
        <dbReference type="Proteomes" id="UP001208570"/>
    </source>
</evidence>
<dbReference type="GO" id="GO:0003682">
    <property type="term" value="F:chromatin binding"/>
    <property type="evidence" value="ECO:0007669"/>
    <property type="project" value="TreeGrafter"/>
</dbReference>
<dbReference type="InterPro" id="IPR009378">
    <property type="entry name" value="H2_N"/>
</dbReference>
<keyword evidence="4" id="KW-0226">DNA condensation</keyword>
<dbReference type="PANTHER" id="PTHR14324:SF3">
    <property type="entry name" value="CONDENSIN-2 COMPLEX SUBUNIT H2"/>
    <property type="match status" value="1"/>
</dbReference>
<feature type="domain" description="Condensin II complex subunit H2 middle" evidence="9">
    <location>
        <begin position="188"/>
        <end position="255"/>
    </location>
</feature>
<organism evidence="10 11">
    <name type="scientific">Paralvinella palmiformis</name>
    <dbReference type="NCBI Taxonomy" id="53620"/>
    <lineage>
        <taxon>Eukaryota</taxon>
        <taxon>Metazoa</taxon>
        <taxon>Spiralia</taxon>
        <taxon>Lophotrochozoa</taxon>
        <taxon>Annelida</taxon>
        <taxon>Polychaeta</taxon>
        <taxon>Sedentaria</taxon>
        <taxon>Canalipalpata</taxon>
        <taxon>Terebellida</taxon>
        <taxon>Terebelliformia</taxon>
        <taxon>Alvinellidae</taxon>
        <taxon>Paralvinella</taxon>
    </lineage>
</organism>
<sequence>MTQQSQETAVEQRFAHLLQPIRDLTRNWNIDITSELENYLQEIESVTVTFDGGRTKLNFAEAALLIQATTCIYSKKVEYLYTLVYQVLDLVANKKKLKQAADADGHDKDASDLVKQNDDDEVLHLVCRRLHQDVETVAFSLHLEARRFPYLNSTQFLSLDDIKDAKTIDFKHDTDEQAVPTLPTMSLCLIPLTEAEKGENPLLSTKGDVLGSRNDFKINVCEVHPSGSLLLDLSHLNLLDLSIQDKPSSTPFVPRTVSHTDVPPPDGKLDFVSDEGAAADVSMDDHPEPFDSPAGDRQIEEQPVATSPIIEPDDGNPELEPFEHRANSCLRHKSRYFLLSAHSWLTSLDRQTCKRLERNKNLIELVQEKTDSDPWIIQDPHQQCSGEKPFTRRKTFRVPPSLISETNKKRKRKSTAHTKKQPLISLTEFCVKAFYSRAAQFPRNPIKVPIHAEFEDLFWTEYKRRQSRLRKEFKMLKHQNRLKDLSKELLTEDRDELLPEEFGGSCEDDLDNDEPAQIPFDVQNPPAQDFISDDAEMPHDIRELDDVHVVSSYEELLRHHIEAYIVSAQKFVQMTDLSKRVAEWEDKILPVLEEEERHGPFDIHKSGTEVIKHLEKHATKKQENELELPSEKVPFKRISKNKPVHETCRLFLATLQLANTYNVEISVEGTLEEAVDTMSIRLLSTKRQFEELENYRVPSFDG</sequence>
<feature type="domain" description="Condensin-2 complex subunit H2 C-terminal" evidence="8">
    <location>
        <begin position="552"/>
        <end position="692"/>
    </location>
</feature>
<dbReference type="GO" id="GO:0000796">
    <property type="term" value="C:condensin complex"/>
    <property type="evidence" value="ECO:0007669"/>
    <property type="project" value="TreeGrafter"/>
</dbReference>
<comment type="subcellular location">
    <subcellularLocation>
        <location evidence="1">Nucleus</location>
    </subcellularLocation>
</comment>
<evidence type="ECO:0000256" key="6">
    <source>
        <dbReference type="ARBA" id="ARBA00030479"/>
    </source>
</evidence>
<dbReference type="AlphaFoldDB" id="A0AAD9NFG5"/>
<gene>
    <name evidence="10" type="ORF">LSH36_20g01011</name>
</gene>
<evidence type="ECO:0000256" key="1">
    <source>
        <dbReference type="ARBA" id="ARBA00004123"/>
    </source>
</evidence>
<evidence type="ECO:0000256" key="4">
    <source>
        <dbReference type="ARBA" id="ARBA00023067"/>
    </source>
</evidence>
<evidence type="ECO:0000259" key="9">
    <source>
        <dbReference type="Pfam" id="PF16869"/>
    </source>
</evidence>
<dbReference type="PANTHER" id="PTHR14324">
    <property type="entry name" value="CONDENSIN-2 COMPLEX SUBUNIT H2"/>
    <property type="match status" value="1"/>
</dbReference>
<proteinExistence type="inferred from homology"/>
<dbReference type="Pfam" id="PF16869">
    <property type="entry name" value="CNDH2_M"/>
    <property type="match status" value="1"/>
</dbReference>